<evidence type="ECO:0000313" key="2">
    <source>
        <dbReference type="EMBL" id="MFE9231317.1"/>
    </source>
</evidence>
<dbReference type="SUPFAM" id="SSF54427">
    <property type="entry name" value="NTF2-like"/>
    <property type="match status" value="1"/>
</dbReference>
<dbReference type="Pfam" id="PF12680">
    <property type="entry name" value="SnoaL_2"/>
    <property type="match status" value="1"/>
</dbReference>
<evidence type="ECO:0000313" key="3">
    <source>
        <dbReference type="Proteomes" id="UP001601288"/>
    </source>
</evidence>
<comment type="caution">
    <text evidence="2">The sequence shown here is derived from an EMBL/GenBank/DDBJ whole genome shotgun (WGS) entry which is preliminary data.</text>
</comment>
<dbReference type="PANTHER" id="PTHR38436">
    <property type="entry name" value="POLYKETIDE CYCLASE SNOAL-LIKE DOMAIN"/>
    <property type="match status" value="1"/>
</dbReference>
<dbReference type="PANTHER" id="PTHR38436:SF1">
    <property type="entry name" value="ESTER CYCLASE"/>
    <property type="match status" value="1"/>
</dbReference>
<protein>
    <submittedName>
        <fullName evidence="2">Ester cyclase</fullName>
    </submittedName>
</protein>
<dbReference type="Gene3D" id="3.10.450.50">
    <property type="match status" value="1"/>
</dbReference>
<name>A0ABW6LSE5_9ACTN</name>
<dbReference type="Proteomes" id="UP001601288">
    <property type="component" value="Unassembled WGS sequence"/>
</dbReference>
<dbReference type="EMBL" id="JBIAFP010000056">
    <property type="protein sequence ID" value="MFE9231317.1"/>
    <property type="molecule type" value="Genomic_DNA"/>
</dbReference>
<keyword evidence="3" id="KW-1185">Reference proteome</keyword>
<organism evidence="2 3">
    <name type="scientific">Streptomyces massasporeus</name>
    <dbReference type="NCBI Taxonomy" id="67324"/>
    <lineage>
        <taxon>Bacteria</taxon>
        <taxon>Bacillati</taxon>
        <taxon>Actinomycetota</taxon>
        <taxon>Actinomycetes</taxon>
        <taxon>Kitasatosporales</taxon>
        <taxon>Streptomycetaceae</taxon>
        <taxon>Streptomyces</taxon>
    </lineage>
</organism>
<accession>A0ABW6LSE5</accession>
<evidence type="ECO:0000259" key="1">
    <source>
        <dbReference type="Pfam" id="PF12680"/>
    </source>
</evidence>
<dbReference type="InterPro" id="IPR009959">
    <property type="entry name" value="Cyclase_SnoaL-like"/>
</dbReference>
<proteinExistence type="predicted"/>
<feature type="domain" description="SnoaL-like" evidence="1">
    <location>
        <begin position="11"/>
        <end position="124"/>
    </location>
</feature>
<sequence>MTGTTVPQNFVVEFFRHVDAHDFDRVEQLLDPECVIEAPGFLQKGSEMVTIWMAGFFAAFPDLVHRPHRIVTGEDEVAIEVEVTGTHTQDLAQPDGSVIGPTGRSLRMGLAEFWRLRDGRVSEYRVYYDSFELLKQLGLAP</sequence>
<reference evidence="2 3" key="1">
    <citation type="submission" date="2024-10" db="EMBL/GenBank/DDBJ databases">
        <title>The Natural Products Discovery Center: Release of the First 8490 Sequenced Strains for Exploring Actinobacteria Biosynthetic Diversity.</title>
        <authorList>
            <person name="Kalkreuter E."/>
            <person name="Kautsar S.A."/>
            <person name="Yang D."/>
            <person name="Bader C.D."/>
            <person name="Teijaro C.N."/>
            <person name="Fluegel L."/>
            <person name="Davis C.M."/>
            <person name="Simpson J.R."/>
            <person name="Lauterbach L."/>
            <person name="Steele A.D."/>
            <person name="Gui C."/>
            <person name="Meng S."/>
            <person name="Li G."/>
            <person name="Viehrig K."/>
            <person name="Ye F."/>
            <person name="Su P."/>
            <person name="Kiefer A.F."/>
            <person name="Nichols A."/>
            <person name="Cepeda A.J."/>
            <person name="Yan W."/>
            <person name="Fan B."/>
            <person name="Jiang Y."/>
            <person name="Adhikari A."/>
            <person name="Zheng C.-J."/>
            <person name="Schuster L."/>
            <person name="Cowan T.M."/>
            <person name="Smanski M.J."/>
            <person name="Chevrette M.G."/>
            <person name="De Carvalho L.P.S."/>
            <person name="Shen B."/>
        </authorList>
    </citation>
    <scope>NUCLEOTIDE SEQUENCE [LARGE SCALE GENOMIC DNA]</scope>
    <source>
        <strain evidence="2 3">NPDC007066</strain>
    </source>
</reference>
<dbReference type="InterPro" id="IPR037401">
    <property type="entry name" value="SnoaL-like"/>
</dbReference>
<dbReference type="InterPro" id="IPR032710">
    <property type="entry name" value="NTF2-like_dom_sf"/>
</dbReference>
<gene>
    <name evidence="2" type="ORF">ACFYM3_43440</name>
</gene>
<dbReference type="RefSeq" id="WP_358292787.1">
    <property type="nucleotide sequence ID" value="NZ_JBEYGJ010000070.1"/>
</dbReference>